<reference evidence="1" key="1">
    <citation type="submission" date="2022-11" db="EMBL/GenBank/DDBJ databases">
        <title>Lysinibacillus irui.</title>
        <authorList>
            <person name="Akintayo S.O."/>
        </authorList>
    </citation>
    <scope>NUCLEOTIDE SEQUENCE</scope>
    <source>
        <strain evidence="1">IRB4-01</strain>
        <plasmid evidence="1">unnamed</plasmid>
    </source>
</reference>
<sequence>MNKTKDNISFSDEMDETKATCAECGGTFDENEVNMIDYDIDLCVKCESNIKSGYFKINEPVMVREDFHIVAVYIPSEKEDNNAIMFGTHKNNLFPDSFKELGDNVKHNFSATYFDYPHRYSDDFSPEEMITFDSIAKYSRGEIFIKSGLVEFVSSNHKNTIYPEAIYGCKFTGKGITKIEDIIVIEALESVRRTWGV</sequence>
<dbReference type="Proteomes" id="UP001219585">
    <property type="component" value="Plasmid unnamed"/>
</dbReference>
<evidence type="ECO:0000313" key="1">
    <source>
        <dbReference type="EMBL" id="WDV09222.1"/>
    </source>
</evidence>
<protein>
    <submittedName>
        <fullName evidence="1">Uncharacterized protein</fullName>
    </submittedName>
</protein>
<name>A0AAJ5UY84_9BACI</name>
<accession>A0AAJ5UY84</accession>
<evidence type="ECO:0000313" key="2">
    <source>
        <dbReference type="Proteomes" id="UP001219585"/>
    </source>
</evidence>
<dbReference type="AlphaFoldDB" id="A0AAJ5UY84"/>
<organism evidence="1 2">
    <name type="scientific">Lysinibacillus irui</name>
    <dbReference type="NCBI Taxonomy" id="2998077"/>
    <lineage>
        <taxon>Bacteria</taxon>
        <taxon>Bacillati</taxon>
        <taxon>Bacillota</taxon>
        <taxon>Bacilli</taxon>
        <taxon>Bacillales</taxon>
        <taxon>Bacillaceae</taxon>
        <taxon>Lysinibacillus</taxon>
    </lineage>
</organism>
<dbReference type="KEGG" id="liu:OU989_23325"/>
<dbReference type="RefSeq" id="WP_274797443.1">
    <property type="nucleotide sequence ID" value="NZ_CP113528.1"/>
</dbReference>
<keyword evidence="1" id="KW-0614">Plasmid</keyword>
<proteinExistence type="predicted"/>
<geneLocation type="plasmid" evidence="1 2">
    <name>unnamed</name>
</geneLocation>
<dbReference type="EMBL" id="CP113528">
    <property type="protein sequence ID" value="WDV09222.1"/>
    <property type="molecule type" value="Genomic_DNA"/>
</dbReference>
<gene>
    <name evidence="1" type="ORF">OU989_23325</name>
</gene>